<evidence type="ECO:0000313" key="2">
    <source>
        <dbReference type="Proteomes" id="UP001234178"/>
    </source>
</evidence>
<organism evidence="1 2">
    <name type="scientific">Daphnia magna</name>
    <dbReference type="NCBI Taxonomy" id="35525"/>
    <lineage>
        <taxon>Eukaryota</taxon>
        <taxon>Metazoa</taxon>
        <taxon>Ecdysozoa</taxon>
        <taxon>Arthropoda</taxon>
        <taxon>Crustacea</taxon>
        <taxon>Branchiopoda</taxon>
        <taxon>Diplostraca</taxon>
        <taxon>Cladocera</taxon>
        <taxon>Anomopoda</taxon>
        <taxon>Daphniidae</taxon>
        <taxon>Daphnia</taxon>
    </lineage>
</organism>
<name>A0ABQ9ZVR3_9CRUS</name>
<evidence type="ECO:0000313" key="1">
    <source>
        <dbReference type="EMBL" id="KAK4016999.1"/>
    </source>
</evidence>
<gene>
    <name evidence="1" type="ORF">OUZ56_031957</name>
</gene>
<protein>
    <submittedName>
        <fullName evidence="1">Uncharacterized protein</fullName>
    </submittedName>
</protein>
<sequence>MTGAQGRNGSAVAIKERNNPMLKEREKKFGWVVVVWSVENDDGSVTISVYFFVLFQKKIAFTGWVAPFSRLHPLGRVCMSPCPSNCREKAEPQKAPTGPS</sequence>
<reference evidence="1 2" key="1">
    <citation type="journal article" date="2023" name="Nucleic Acids Res.">
        <title>The hologenome of Daphnia magna reveals possible DNA methylation and microbiome-mediated evolution of the host genome.</title>
        <authorList>
            <person name="Chaturvedi A."/>
            <person name="Li X."/>
            <person name="Dhandapani V."/>
            <person name="Marshall H."/>
            <person name="Kissane S."/>
            <person name="Cuenca-Cambronero M."/>
            <person name="Asole G."/>
            <person name="Calvet F."/>
            <person name="Ruiz-Romero M."/>
            <person name="Marangio P."/>
            <person name="Guigo R."/>
            <person name="Rago D."/>
            <person name="Mirbahai L."/>
            <person name="Eastwood N."/>
            <person name="Colbourne J.K."/>
            <person name="Zhou J."/>
            <person name="Mallon E."/>
            <person name="Orsini L."/>
        </authorList>
    </citation>
    <scope>NUCLEOTIDE SEQUENCE [LARGE SCALE GENOMIC DNA]</scope>
    <source>
        <strain evidence="1">LRV0_1</strain>
    </source>
</reference>
<accession>A0ABQ9ZVR3</accession>
<dbReference type="EMBL" id="JAOYFB010000005">
    <property type="protein sequence ID" value="KAK4016999.1"/>
    <property type="molecule type" value="Genomic_DNA"/>
</dbReference>
<keyword evidence="2" id="KW-1185">Reference proteome</keyword>
<dbReference type="Proteomes" id="UP001234178">
    <property type="component" value="Unassembled WGS sequence"/>
</dbReference>
<proteinExistence type="predicted"/>
<comment type="caution">
    <text evidence="1">The sequence shown here is derived from an EMBL/GenBank/DDBJ whole genome shotgun (WGS) entry which is preliminary data.</text>
</comment>